<organism evidence="3 4">
    <name type="scientific">Vibrio palustris</name>
    <dbReference type="NCBI Taxonomy" id="1918946"/>
    <lineage>
        <taxon>Bacteria</taxon>
        <taxon>Pseudomonadati</taxon>
        <taxon>Pseudomonadota</taxon>
        <taxon>Gammaproteobacteria</taxon>
        <taxon>Vibrionales</taxon>
        <taxon>Vibrionaceae</taxon>
        <taxon>Vibrio</taxon>
    </lineage>
</organism>
<reference evidence="3 4" key="1">
    <citation type="submission" date="2017-02" db="EMBL/GenBank/DDBJ databases">
        <authorList>
            <person name="Peterson S.W."/>
        </authorList>
    </citation>
    <scope>NUCLEOTIDE SEQUENCE [LARGE SCALE GENOMIC DNA]</scope>
    <source>
        <strain evidence="3 4">CECT 9027</strain>
    </source>
</reference>
<dbReference type="EMBL" id="FUFT01000002">
    <property type="protein sequence ID" value="SJL83462.1"/>
    <property type="molecule type" value="Genomic_DNA"/>
</dbReference>
<dbReference type="InterPro" id="IPR050769">
    <property type="entry name" value="NAT_camello-type"/>
</dbReference>
<dbReference type="RefSeq" id="WP_077313594.1">
    <property type="nucleotide sequence ID" value="NZ_AP024887.1"/>
</dbReference>
<dbReference type="PROSITE" id="PS51186">
    <property type="entry name" value="GNAT"/>
    <property type="match status" value="1"/>
</dbReference>
<dbReference type="CDD" id="cd04301">
    <property type="entry name" value="NAT_SF"/>
    <property type="match status" value="1"/>
</dbReference>
<keyword evidence="1 3" id="KW-0808">Transferase</keyword>
<dbReference type="PANTHER" id="PTHR13947:SF37">
    <property type="entry name" value="LD18367P"/>
    <property type="match status" value="1"/>
</dbReference>
<dbReference type="Proteomes" id="UP000189475">
    <property type="component" value="Unassembled WGS sequence"/>
</dbReference>
<dbReference type="STRING" id="1918946.VPAL9027_01430"/>
<name>A0A1R4B3H0_9VIBR</name>
<accession>A0A1R4B3H0</accession>
<evidence type="ECO:0000256" key="1">
    <source>
        <dbReference type="ARBA" id="ARBA00022679"/>
    </source>
</evidence>
<sequence length="142" mass="15898">MSPIREAVKSDLNGIVETSRSLGYPMREITDVENDLAELIRSERDRLWVFTVDAAVVGWLHAYVSIRAASTAFVEICGLAVHPEHQRQGIGSALASHASDWSAEKGLKLRVRCSSVREDTHELYRKQGFSTVKTQLVFDKNL</sequence>
<dbReference type="Gene3D" id="3.40.630.30">
    <property type="match status" value="1"/>
</dbReference>
<dbReference type="InterPro" id="IPR000182">
    <property type="entry name" value="GNAT_dom"/>
</dbReference>
<keyword evidence="4" id="KW-1185">Reference proteome</keyword>
<dbReference type="OrthoDB" id="6456007at2"/>
<dbReference type="PANTHER" id="PTHR13947">
    <property type="entry name" value="GNAT FAMILY N-ACETYLTRANSFERASE"/>
    <property type="match status" value="1"/>
</dbReference>
<dbReference type="AlphaFoldDB" id="A0A1R4B3H0"/>
<evidence type="ECO:0000259" key="2">
    <source>
        <dbReference type="PROSITE" id="PS51186"/>
    </source>
</evidence>
<evidence type="ECO:0000313" key="3">
    <source>
        <dbReference type="EMBL" id="SJL83462.1"/>
    </source>
</evidence>
<dbReference type="Pfam" id="PF00583">
    <property type="entry name" value="Acetyltransf_1"/>
    <property type="match status" value="1"/>
</dbReference>
<protein>
    <submittedName>
        <fullName evidence="3">Putative acetyltransferase</fullName>
    </submittedName>
</protein>
<dbReference type="InterPro" id="IPR016181">
    <property type="entry name" value="Acyl_CoA_acyltransferase"/>
</dbReference>
<feature type="domain" description="N-acetyltransferase" evidence="2">
    <location>
        <begin position="2"/>
        <end position="142"/>
    </location>
</feature>
<gene>
    <name evidence="3" type="ORF">VPAL9027_01430</name>
</gene>
<dbReference type="SUPFAM" id="SSF55729">
    <property type="entry name" value="Acyl-CoA N-acyltransferases (Nat)"/>
    <property type="match status" value="1"/>
</dbReference>
<evidence type="ECO:0000313" key="4">
    <source>
        <dbReference type="Proteomes" id="UP000189475"/>
    </source>
</evidence>
<proteinExistence type="predicted"/>
<dbReference type="GO" id="GO:0008080">
    <property type="term" value="F:N-acetyltransferase activity"/>
    <property type="evidence" value="ECO:0007669"/>
    <property type="project" value="InterPro"/>
</dbReference>